<evidence type="ECO:0000313" key="2">
    <source>
        <dbReference type="EMBL" id="RZU40277.1"/>
    </source>
</evidence>
<keyword evidence="3" id="KW-1185">Reference proteome</keyword>
<keyword evidence="1" id="KW-0812">Transmembrane</keyword>
<comment type="caution">
    <text evidence="2">The sequence shown here is derived from an EMBL/GenBank/DDBJ whole genome shotgun (WGS) entry which is preliminary data.</text>
</comment>
<evidence type="ECO:0000256" key="1">
    <source>
        <dbReference type="SAM" id="Phobius"/>
    </source>
</evidence>
<protein>
    <recommendedName>
        <fullName evidence="4">DUF1440 domain-containing protein</fullName>
    </recommendedName>
</protein>
<feature type="transmembrane region" description="Helical" evidence="1">
    <location>
        <begin position="65"/>
        <end position="85"/>
    </location>
</feature>
<evidence type="ECO:0008006" key="4">
    <source>
        <dbReference type="Google" id="ProtNLM"/>
    </source>
</evidence>
<sequence length="160" mass="16912">MSTVAVMRPSLAKVIAGAGLLAGTLDIADAILFYGLRGVSAERILQGIAFGLIGRAAFSLGARSALLGLLIHFFIATTVAAIYLLASTRLPLSRHPWLYGTLYGIAVYLVMNYIVLPLSHVGLRPLPPLVPLINGVAALILCVGIPIALIARRYLPSRPS</sequence>
<feature type="transmembrane region" description="Helical" evidence="1">
    <location>
        <begin position="128"/>
        <end position="151"/>
    </location>
</feature>
<accession>A0A4Q7YRE5</accession>
<proteinExistence type="predicted"/>
<dbReference type="OrthoDB" id="118190at2"/>
<dbReference type="RefSeq" id="WP_130418362.1">
    <property type="nucleotide sequence ID" value="NZ_SHKW01000001.1"/>
</dbReference>
<dbReference type="Proteomes" id="UP000292958">
    <property type="component" value="Unassembled WGS sequence"/>
</dbReference>
<keyword evidence="1" id="KW-0472">Membrane</keyword>
<evidence type="ECO:0000313" key="3">
    <source>
        <dbReference type="Proteomes" id="UP000292958"/>
    </source>
</evidence>
<name>A0A4Q7YRE5_9BACT</name>
<organism evidence="2 3">
    <name type="scientific">Edaphobacter modestus</name>
    <dbReference type="NCBI Taxonomy" id="388466"/>
    <lineage>
        <taxon>Bacteria</taxon>
        <taxon>Pseudomonadati</taxon>
        <taxon>Acidobacteriota</taxon>
        <taxon>Terriglobia</taxon>
        <taxon>Terriglobales</taxon>
        <taxon>Acidobacteriaceae</taxon>
        <taxon>Edaphobacter</taxon>
    </lineage>
</organism>
<feature type="transmembrane region" description="Helical" evidence="1">
    <location>
        <begin position="97"/>
        <end position="116"/>
    </location>
</feature>
<keyword evidence="1" id="KW-1133">Transmembrane helix</keyword>
<gene>
    <name evidence="2" type="ORF">BDD14_1723</name>
</gene>
<dbReference type="EMBL" id="SHKW01000001">
    <property type="protein sequence ID" value="RZU40277.1"/>
    <property type="molecule type" value="Genomic_DNA"/>
</dbReference>
<dbReference type="AlphaFoldDB" id="A0A4Q7YRE5"/>
<reference evidence="2 3" key="1">
    <citation type="submission" date="2019-02" db="EMBL/GenBank/DDBJ databases">
        <title>Genomic Encyclopedia of Archaeal and Bacterial Type Strains, Phase II (KMG-II): from individual species to whole genera.</title>
        <authorList>
            <person name="Goeker M."/>
        </authorList>
    </citation>
    <scope>NUCLEOTIDE SEQUENCE [LARGE SCALE GENOMIC DNA]</scope>
    <source>
        <strain evidence="2 3">DSM 18101</strain>
    </source>
</reference>